<proteinExistence type="predicted"/>
<accession>A0ABS7FPS7</accession>
<dbReference type="EMBL" id="JAIBOA010000004">
    <property type="protein sequence ID" value="MBW8482230.1"/>
    <property type="molecule type" value="Genomic_DNA"/>
</dbReference>
<keyword evidence="2" id="KW-0808">Transferase</keyword>
<name>A0ABS7FPS7_9ACTN</name>
<evidence type="ECO:0000313" key="3">
    <source>
        <dbReference type="Proteomes" id="UP000774570"/>
    </source>
</evidence>
<organism evidence="2 3">
    <name type="scientific">Actinomadura parmotrematis</name>
    <dbReference type="NCBI Taxonomy" id="2864039"/>
    <lineage>
        <taxon>Bacteria</taxon>
        <taxon>Bacillati</taxon>
        <taxon>Actinomycetota</taxon>
        <taxon>Actinomycetes</taxon>
        <taxon>Streptosporangiales</taxon>
        <taxon>Thermomonosporaceae</taxon>
        <taxon>Actinomadura</taxon>
    </lineage>
</organism>
<keyword evidence="2" id="KW-0489">Methyltransferase</keyword>
<sequence length="111" mass="12053">MPARCRRGAEAERAGSNRRFLGRAIRYLTGLGVRQFLDLRAGPPTRGNASTAIVRAGLRDPDAVLGDPDVRRRRRRRRQGVGAAGRNLSRAAATRAGCSRDIMWGAPGSSR</sequence>
<dbReference type="InterPro" id="IPR029063">
    <property type="entry name" value="SAM-dependent_MTases_sf"/>
</dbReference>
<gene>
    <name evidence="2" type="ORF">K1Y72_07615</name>
</gene>
<dbReference type="EC" id="2.1.1.-" evidence="2"/>
<evidence type="ECO:0000256" key="1">
    <source>
        <dbReference type="SAM" id="MobiDB-lite"/>
    </source>
</evidence>
<dbReference type="GO" id="GO:0008168">
    <property type="term" value="F:methyltransferase activity"/>
    <property type="evidence" value="ECO:0007669"/>
    <property type="project" value="UniProtKB-KW"/>
</dbReference>
<keyword evidence="3" id="KW-1185">Reference proteome</keyword>
<dbReference type="Pfam" id="PF04672">
    <property type="entry name" value="Methyltransf_19"/>
    <property type="match status" value="1"/>
</dbReference>
<dbReference type="InterPro" id="IPR006764">
    <property type="entry name" value="SAM_dep_MeTrfase_SAV2177_type"/>
</dbReference>
<protein>
    <submittedName>
        <fullName evidence="2">SAM-dependent methyltransferase</fullName>
        <ecNumber evidence="2">2.1.1.-</ecNumber>
    </submittedName>
</protein>
<dbReference type="RefSeq" id="WP_220165126.1">
    <property type="nucleotide sequence ID" value="NZ_JAIBOA010000004.1"/>
</dbReference>
<dbReference type="Proteomes" id="UP000774570">
    <property type="component" value="Unassembled WGS sequence"/>
</dbReference>
<feature type="region of interest" description="Disordered" evidence="1">
    <location>
        <begin position="72"/>
        <end position="92"/>
    </location>
</feature>
<evidence type="ECO:0000313" key="2">
    <source>
        <dbReference type="EMBL" id="MBW8482230.1"/>
    </source>
</evidence>
<dbReference type="GO" id="GO:0032259">
    <property type="term" value="P:methylation"/>
    <property type="evidence" value="ECO:0007669"/>
    <property type="project" value="UniProtKB-KW"/>
</dbReference>
<dbReference type="Gene3D" id="3.40.50.150">
    <property type="entry name" value="Vaccinia Virus protein VP39"/>
    <property type="match status" value="1"/>
</dbReference>
<comment type="caution">
    <text evidence="2">The sequence shown here is derived from an EMBL/GenBank/DDBJ whole genome shotgun (WGS) entry which is preliminary data.</text>
</comment>
<reference evidence="2 3" key="1">
    <citation type="submission" date="2021-07" db="EMBL/GenBank/DDBJ databases">
        <title>Actinomadura sp. PM05-2 isolated from lichen.</title>
        <authorList>
            <person name="Somphong A."/>
            <person name="Phongsopitanun W."/>
            <person name="Tanasupawat S."/>
            <person name="Peongsungnone V."/>
        </authorList>
    </citation>
    <scope>NUCLEOTIDE SEQUENCE [LARGE SCALE GENOMIC DNA]</scope>
    <source>
        <strain evidence="2 3">PM05-2</strain>
    </source>
</reference>